<sequence length="65" mass="7149">MTEQQKAEHERGYTEAYAALGRGVKPEQLRQEIMGRVSAGTGPNATAFSNGAMIAILEWITRSMH</sequence>
<evidence type="ECO:0000313" key="1">
    <source>
        <dbReference type="EMBL" id="QMV32674.1"/>
    </source>
</evidence>
<name>A0A7G5B8Q1_9CAUD</name>
<organism evidence="1 2">
    <name type="scientific">Ralstonia phage Cimandef</name>
    <dbReference type="NCBI Taxonomy" id="2759720"/>
    <lineage>
        <taxon>Viruses</taxon>
        <taxon>Duplodnaviria</taxon>
        <taxon>Heunggongvirae</taxon>
        <taxon>Uroviricota</taxon>
        <taxon>Caudoviricetes</taxon>
        <taxon>Cimandefvirus</taxon>
        <taxon>Cimandefvirus cimandef</taxon>
    </lineage>
</organism>
<proteinExistence type="predicted"/>
<keyword evidence="2" id="KW-1185">Reference proteome</keyword>
<dbReference type="Proteomes" id="UP000515365">
    <property type="component" value="Segment"/>
</dbReference>
<reference evidence="1" key="1">
    <citation type="submission" date="2020-07" db="EMBL/GenBank/DDBJ databases">
        <title>Ralstonia phages.</title>
        <authorList>
            <person name="Trotereau A."/>
            <person name="Boyer C."/>
            <person name="Torres-Barcelo C."/>
        </authorList>
    </citation>
    <scope>NUCLEOTIDE SEQUENCE [LARGE SCALE GENOMIC DNA]</scope>
</reference>
<accession>A0A7G5B8Q1</accession>
<dbReference type="EMBL" id="MT740730">
    <property type="protein sequence ID" value="QMV32674.1"/>
    <property type="molecule type" value="Genomic_DNA"/>
</dbReference>
<gene>
    <name evidence="1" type="ORF">B2_00040</name>
</gene>
<evidence type="ECO:0000313" key="2">
    <source>
        <dbReference type="Proteomes" id="UP000515365"/>
    </source>
</evidence>
<protein>
    <submittedName>
        <fullName evidence="1">Uncharacterized protein</fullName>
    </submittedName>
</protein>